<dbReference type="AlphaFoldDB" id="A0A8H3VEN2"/>
<protein>
    <submittedName>
        <fullName evidence="12">Uncharacterized protein</fullName>
    </submittedName>
</protein>
<keyword evidence="3" id="KW-0813">Transport</keyword>
<dbReference type="GO" id="GO:0008320">
    <property type="term" value="F:protein transmembrane transporter activity"/>
    <property type="evidence" value="ECO:0007669"/>
    <property type="project" value="TreeGrafter"/>
</dbReference>
<keyword evidence="9" id="KW-0496">Mitochondrion</keyword>
<sequence>MDHARDPCPWVILNDFGGAFCMGAIGGSLWHGIKGFRNSPYGERRIGAITAMKARAPVLGGNFGVWGGLFSTFDCAVKGVRKKEDPWNAIIAGFFTGGSLAVRGGARAMRNGAIGCAILLAVIEGRDDDAEDGEGWLDLSDQHQMQNRQFTAYHSSDDYGWPLTANDQKLIAVAQFCTIAQENLNSANAGMEDKEDNDIEKGAKRSMSSKDLSLLTATASKAYNLPFLTDNGANYLHPCAITAFAALNFTNTSYVSTTMVNIPPPKKPTTDPSKRISTATKRTSTAPSRPATTDSIHGPTDPPSRASNTAQTRPVTGNVTAGLTRATARTTAETGPKNATALRPTSTTALRPTSTTAPRPTSTTAPRPASTTTSRPASTTTSRPASTTTSRPASDTTSRPASTATSRPASTATSRPASTTTTRPVSAVTSRLSTAAPSNPTTAISRAATASAAGSTTGVPKSTTAPLRQTTGVSKIATGASRTTSLAQPKTATTTQAKNTTTTALPKPATARAAPSKPATIKATPLKPATTSGSTVKPSPEKRGGPLKTETTVKKDIPEQKEAIEQEDAAEKEDGTEKKDDTEKKDATEKKDTPEKKDIPKKKETPSEFVEPVMTPYTAGKETPAQTRYRENLEAKIAQLKILAAVPRLKFYLVLDILHHQNPPQPYTLIDQFKRHMNIDGLNWEPVFVPADRTKEEILVGVKEEKAPKRPDPVGLDLSWRGRYRKFSSERSKEYGGGENWVPIDENRESFYASFLRLRKQKSESGEERVLREEIEELERMEEMEVYARGREERTRKLKEAGETGVRADLGSGKVDYPDGDQNELPDLPIRKIHLEIYLETAKKDQIIADLPNAIKMVEQKMDKRIPTVYLYTTIGRGIDPDKLIFKSERPIEGLDRPDLEQVIETEERKRPWCAEHAPGTGCLNQTRPSDKTWNNFTDVAGFKREEMEKGWKGNPYYGPDYSKPIERHPRGLGNVILGMEKDKSISPQTCESHVNFGNVSKVFTPREGWDTLLEAGKGRLLPFFKGDAGDTRMGTVKGELVVRSLVAMRKEERDEKDKKEEGQRGMRWDTTEEKYHWTSFLESREKQEEERKVKEMQEAMRLKALLGAVREKMDAEHAAQENNNGAEDVTEGNDGVKEVAEEHMSNEKAEEDIAEEAEKAEFLRLKEATENLGLSDKSD</sequence>
<keyword evidence="7" id="KW-1133">Transmembrane helix</keyword>
<feature type="compositionally biased region" description="Low complexity" evidence="11">
    <location>
        <begin position="343"/>
        <end position="431"/>
    </location>
</feature>
<evidence type="ECO:0000256" key="3">
    <source>
        <dbReference type="ARBA" id="ARBA00022448"/>
    </source>
</evidence>
<feature type="compositionally biased region" description="Low complexity" evidence="11">
    <location>
        <begin position="441"/>
        <end position="457"/>
    </location>
</feature>
<keyword evidence="5" id="KW-0999">Mitochondrion inner membrane</keyword>
<evidence type="ECO:0000313" key="13">
    <source>
        <dbReference type="Proteomes" id="UP000490939"/>
    </source>
</evidence>
<comment type="similarity">
    <text evidence="2">Belongs to the Tim17/Tim22/Tim23 family.</text>
</comment>
<dbReference type="Proteomes" id="UP000490939">
    <property type="component" value="Unassembled WGS sequence"/>
</dbReference>
<feature type="compositionally biased region" description="Basic and acidic residues" evidence="11">
    <location>
        <begin position="551"/>
        <end position="564"/>
    </location>
</feature>
<organism evidence="12 13">
    <name type="scientific">Venturia inaequalis</name>
    <name type="common">Apple scab fungus</name>
    <dbReference type="NCBI Taxonomy" id="5025"/>
    <lineage>
        <taxon>Eukaryota</taxon>
        <taxon>Fungi</taxon>
        <taxon>Dikarya</taxon>
        <taxon>Ascomycota</taxon>
        <taxon>Pezizomycotina</taxon>
        <taxon>Dothideomycetes</taxon>
        <taxon>Pleosporomycetidae</taxon>
        <taxon>Venturiales</taxon>
        <taxon>Venturiaceae</taxon>
        <taxon>Venturia</taxon>
    </lineage>
</organism>
<dbReference type="EMBL" id="WNWR01000210">
    <property type="protein sequence ID" value="KAE9988622.1"/>
    <property type="molecule type" value="Genomic_DNA"/>
</dbReference>
<gene>
    <name evidence="12" type="ORF">EG327_003313</name>
</gene>
<feature type="compositionally biased region" description="Polar residues" evidence="11">
    <location>
        <begin position="458"/>
        <end position="473"/>
    </location>
</feature>
<evidence type="ECO:0000256" key="11">
    <source>
        <dbReference type="SAM" id="MobiDB-lite"/>
    </source>
</evidence>
<evidence type="ECO:0000256" key="6">
    <source>
        <dbReference type="ARBA" id="ARBA00022927"/>
    </source>
</evidence>
<dbReference type="Pfam" id="PF02466">
    <property type="entry name" value="Tim17"/>
    <property type="match status" value="1"/>
</dbReference>
<accession>A0A8H3VEN2</accession>
<dbReference type="GO" id="GO:0005744">
    <property type="term" value="C:TIM23 mitochondrial import inner membrane translocase complex"/>
    <property type="evidence" value="ECO:0007669"/>
    <property type="project" value="TreeGrafter"/>
</dbReference>
<evidence type="ECO:0000256" key="9">
    <source>
        <dbReference type="ARBA" id="ARBA00023128"/>
    </source>
</evidence>
<feature type="compositionally biased region" description="Low complexity" evidence="11">
    <location>
        <begin position="320"/>
        <end position="335"/>
    </location>
</feature>
<comment type="subcellular location">
    <subcellularLocation>
        <location evidence="1">Mitochondrion inner membrane</location>
        <topology evidence="1">Multi-pass membrane protein</topology>
    </subcellularLocation>
</comment>
<reference evidence="12 13" key="1">
    <citation type="submission" date="2019-07" db="EMBL/GenBank/DDBJ databases">
        <title>Venturia inaequalis Genome Resource.</title>
        <authorList>
            <person name="Lichtner F.J."/>
        </authorList>
    </citation>
    <scope>NUCLEOTIDE SEQUENCE [LARGE SCALE GENOMIC DNA]</scope>
    <source>
        <strain evidence="12 13">DMI_063113</strain>
    </source>
</reference>
<comment type="caution">
    <text evidence="12">The sequence shown here is derived from an EMBL/GenBank/DDBJ whole genome shotgun (WGS) entry which is preliminary data.</text>
</comment>
<evidence type="ECO:0000256" key="8">
    <source>
        <dbReference type="ARBA" id="ARBA00023010"/>
    </source>
</evidence>
<feature type="region of interest" description="Disordered" evidence="11">
    <location>
        <begin position="259"/>
        <end position="625"/>
    </location>
</feature>
<evidence type="ECO:0000256" key="10">
    <source>
        <dbReference type="ARBA" id="ARBA00023136"/>
    </source>
</evidence>
<feature type="compositionally biased region" description="Basic and acidic residues" evidence="11">
    <location>
        <begin position="572"/>
        <end position="606"/>
    </location>
</feature>
<keyword evidence="10" id="KW-0472">Membrane</keyword>
<dbReference type="GO" id="GO:0030150">
    <property type="term" value="P:protein import into mitochondrial matrix"/>
    <property type="evidence" value="ECO:0007669"/>
    <property type="project" value="TreeGrafter"/>
</dbReference>
<evidence type="ECO:0000256" key="1">
    <source>
        <dbReference type="ARBA" id="ARBA00004448"/>
    </source>
</evidence>
<feature type="compositionally biased region" description="Low complexity" evidence="11">
    <location>
        <begin position="486"/>
        <end position="515"/>
    </location>
</feature>
<proteinExistence type="inferred from homology"/>
<dbReference type="PANTHER" id="PTHR10485:SF0">
    <property type="entry name" value="AT05822P-RELATED"/>
    <property type="match status" value="1"/>
</dbReference>
<keyword evidence="8" id="KW-0811">Translocation</keyword>
<feature type="compositionally biased region" description="Polar residues" evidence="11">
    <location>
        <begin position="305"/>
        <end position="319"/>
    </location>
</feature>
<evidence type="ECO:0000256" key="7">
    <source>
        <dbReference type="ARBA" id="ARBA00022989"/>
    </source>
</evidence>
<evidence type="ECO:0000256" key="5">
    <source>
        <dbReference type="ARBA" id="ARBA00022792"/>
    </source>
</evidence>
<name>A0A8H3VEN2_VENIN</name>
<evidence type="ECO:0000313" key="12">
    <source>
        <dbReference type="EMBL" id="KAE9988622.1"/>
    </source>
</evidence>
<feature type="compositionally biased region" description="Polar residues" evidence="11">
    <location>
        <begin position="275"/>
        <end position="295"/>
    </location>
</feature>
<evidence type="ECO:0000256" key="4">
    <source>
        <dbReference type="ARBA" id="ARBA00022692"/>
    </source>
</evidence>
<keyword evidence="13" id="KW-1185">Reference proteome</keyword>
<keyword evidence="4" id="KW-0812">Transmembrane</keyword>
<feature type="region of interest" description="Disordered" evidence="11">
    <location>
        <begin position="1116"/>
        <end position="1156"/>
    </location>
</feature>
<keyword evidence="6" id="KW-0653">Protein transport</keyword>
<evidence type="ECO:0000256" key="2">
    <source>
        <dbReference type="ARBA" id="ARBA00008444"/>
    </source>
</evidence>
<feature type="compositionally biased region" description="Basic and acidic residues" evidence="11">
    <location>
        <begin position="1135"/>
        <end position="1149"/>
    </location>
</feature>
<dbReference type="PANTHER" id="PTHR10485">
    <property type="entry name" value="MITOCHONDRIAL IMPORT INNER MEMBRANE TRANSLOCASE SUBUNIT TIM-17"/>
    <property type="match status" value="1"/>
</dbReference>